<dbReference type="GO" id="GO:0004424">
    <property type="term" value="F:imidazoleglycerol-phosphate dehydratase activity"/>
    <property type="evidence" value="ECO:0007669"/>
    <property type="project" value="UniProtKB-UniRule"/>
</dbReference>
<dbReference type="SUPFAM" id="SSF54211">
    <property type="entry name" value="Ribosomal protein S5 domain 2-like"/>
    <property type="match status" value="2"/>
</dbReference>
<comment type="catalytic activity">
    <reaction evidence="6 7">
        <text>D-erythro-1-(imidazol-4-yl)glycerol 3-phosphate = 3-(imidazol-4-yl)-2-oxopropyl phosphate + H2O</text>
        <dbReference type="Rhea" id="RHEA:11040"/>
        <dbReference type="ChEBI" id="CHEBI:15377"/>
        <dbReference type="ChEBI" id="CHEBI:57766"/>
        <dbReference type="ChEBI" id="CHEBI:58278"/>
        <dbReference type="EC" id="4.2.1.19"/>
    </reaction>
</comment>
<dbReference type="Gene3D" id="3.30.230.40">
    <property type="entry name" value="Imidazole glycerol phosphate dehydratase, domain 1"/>
    <property type="match status" value="2"/>
</dbReference>
<evidence type="ECO:0000256" key="3">
    <source>
        <dbReference type="ARBA" id="ARBA00022605"/>
    </source>
</evidence>
<dbReference type="NCBIfam" id="NF002111">
    <property type="entry name" value="PRK00951.2-1"/>
    <property type="match status" value="1"/>
</dbReference>
<dbReference type="FunFam" id="3.30.230.40:FF:000001">
    <property type="entry name" value="Imidazoleglycerol-phosphate dehydratase HisB"/>
    <property type="match status" value="1"/>
</dbReference>
<keyword evidence="3 6" id="KW-0028">Amino-acid biosynthesis</keyword>
<dbReference type="InterPro" id="IPR020568">
    <property type="entry name" value="Ribosomal_Su5_D2-typ_SF"/>
</dbReference>
<keyword evidence="5 6" id="KW-0456">Lyase</keyword>
<evidence type="ECO:0000256" key="7">
    <source>
        <dbReference type="RuleBase" id="RU000599"/>
    </source>
</evidence>
<dbReference type="EC" id="4.2.1.19" evidence="6 7"/>
<evidence type="ECO:0000256" key="4">
    <source>
        <dbReference type="ARBA" id="ARBA00023102"/>
    </source>
</evidence>
<name>A0A1M5E0Y9_9BACT</name>
<dbReference type="STRING" id="1194090.SAMN05443144_11290"/>
<dbReference type="PROSITE" id="PS00955">
    <property type="entry name" value="IGP_DEHYDRATASE_2"/>
    <property type="match status" value="1"/>
</dbReference>
<evidence type="ECO:0000256" key="6">
    <source>
        <dbReference type="HAMAP-Rule" id="MF_00076"/>
    </source>
</evidence>
<dbReference type="Pfam" id="PF00475">
    <property type="entry name" value="IGPD"/>
    <property type="match status" value="1"/>
</dbReference>
<keyword evidence="6" id="KW-0963">Cytoplasm</keyword>
<reference evidence="8 9" key="1">
    <citation type="submission" date="2016-11" db="EMBL/GenBank/DDBJ databases">
        <authorList>
            <person name="Jaros S."/>
            <person name="Januszkiewicz K."/>
            <person name="Wedrychowicz H."/>
        </authorList>
    </citation>
    <scope>NUCLEOTIDE SEQUENCE [LARGE SCALE GENOMIC DNA]</scope>
    <source>
        <strain evidence="8 9">DSM 21986</strain>
    </source>
</reference>
<evidence type="ECO:0000313" key="9">
    <source>
        <dbReference type="Proteomes" id="UP000184041"/>
    </source>
</evidence>
<comment type="pathway">
    <text evidence="1 6 7">Amino-acid biosynthesis; L-histidine biosynthesis; L-histidine from 5-phospho-alpha-D-ribose 1-diphosphate: step 6/9.</text>
</comment>
<dbReference type="InterPro" id="IPR038494">
    <property type="entry name" value="IGPD_sf"/>
</dbReference>
<protein>
    <recommendedName>
        <fullName evidence="2 6">Imidazoleglycerol-phosphate dehydratase</fullName>
        <shortName evidence="6">IGPD</shortName>
        <ecNumber evidence="6 7">4.2.1.19</ecNumber>
    </recommendedName>
</protein>
<dbReference type="NCBIfam" id="NF002116">
    <property type="entry name" value="PRK00951.2-6"/>
    <property type="match status" value="1"/>
</dbReference>
<dbReference type="InterPro" id="IPR020565">
    <property type="entry name" value="ImidazoleglycerP_deHydtase_CS"/>
</dbReference>
<dbReference type="PROSITE" id="PS00954">
    <property type="entry name" value="IGP_DEHYDRATASE_1"/>
    <property type="match status" value="1"/>
</dbReference>
<evidence type="ECO:0000256" key="1">
    <source>
        <dbReference type="ARBA" id="ARBA00005047"/>
    </source>
</evidence>
<dbReference type="Proteomes" id="UP000184041">
    <property type="component" value="Unassembled WGS sequence"/>
</dbReference>
<dbReference type="FunFam" id="3.30.230.40:FF:000003">
    <property type="entry name" value="Imidazoleglycerol-phosphate dehydratase HisB"/>
    <property type="match status" value="1"/>
</dbReference>
<dbReference type="NCBIfam" id="NF002114">
    <property type="entry name" value="PRK00951.2-4"/>
    <property type="match status" value="1"/>
</dbReference>
<evidence type="ECO:0000313" key="8">
    <source>
        <dbReference type="EMBL" id="SHF72721.1"/>
    </source>
</evidence>
<dbReference type="AlphaFoldDB" id="A0A1M5E0Y9"/>
<dbReference type="CDD" id="cd07914">
    <property type="entry name" value="IGPD"/>
    <property type="match status" value="1"/>
</dbReference>
<accession>A0A1M5E0Y9</accession>
<dbReference type="PANTHER" id="PTHR23133:SF2">
    <property type="entry name" value="IMIDAZOLEGLYCEROL-PHOSPHATE DEHYDRATASE"/>
    <property type="match status" value="1"/>
</dbReference>
<dbReference type="UniPathway" id="UPA00031">
    <property type="reaction ID" value="UER00011"/>
</dbReference>
<dbReference type="OrthoDB" id="9790411at2"/>
<keyword evidence="4 6" id="KW-0368">Histidine biosynthesis</keyword>
<dbReference type="InterPro" id="IPR000807">
    <property type="entry name" value="ImidazoleglycerolP_deHydtase"/>
</dbReference>
<comment type="subcellular location">
    <subcellularLocation>
        <location evidence="6 7">Cytoplasm</location>
    </subcellularLocation>
</comment>
<evidence type="ECO:0000256" key="2">
    <source>
        <dbReference type="ARBA" id="ARBA00016664"/>
    </source>
</evidence>
<sequence length="295" mass="32590">MNIWISPNALRGTSDELLWSGALYGLQRLRQLDHKIGFVADELSARQRELLHNDRITADPVDGASADLSVSASDAVLRASAGGVTIEEAEHWIGLSRKICFPTRRASRRRQTAETDITVTLNLDGSGQSDISTGLAFFDHMLEQIAKHGLVDLELRCDGDLEVDEHHTIEDVAIALGETITEALGSKIGIQRYAFVLPMDETLATVALDLSGRPYLRFDGSFEREKVGDFPTEMVEHFFYSLAIHLKATLHLSVEGTNDHHKIEACFKGLARCLRAAVSRSERNADILPSTKNLL</sequence>
<comment type="similarity">
    <text evidence="6 7">Belongs to the imidazoleglycerol-phosphate dehydratase family.</text>
</comment>
<gene>
    <name evidence="6" type="primary">hisB</name>
    <name evidence="8" type="ORF">SAMN05443144_11290</name>
</gene>
<keyword evidence="9" id="KW-1185">Reference proteome</keyword>
<proteinExistence type="inferred from homology"/>
<dbReference type="EMBL" id="FQUS01000012">
    <property type="protein sequence ID" value="SHF72721.1"/>
    <property type="molecule type" value="Genomic_DNA"/>
</dbReference>
<dbReference type="HAMAP" id="MF_00076">
    <property type="entry name" value="HisB"/>
    <property type="match status" value="1"/>
</dbReference>
<dbReference type="GO" id="GO:0000105">
    <property type="term" value="P:L-histidine biosynthetic process"/>
    <property type="evidence" value="ECO:0007669"/>
    <property type="project" value="UniProtKB-UniRule"/>
</dbReference>
<dbReference type="PANTHER" id="PTHR23133">
    <property type="entry name" value="IMIDAZOLEGLYCEROL-PHOSPHATE DEHYDRATASE HIS7"/>
    <property type="match status" value="1"/>
</dbReference>
<dbReference type="GO" id="GO:0005737">
    <property type="term" value="C:cytoplasm"/>
    <property type="evidence" value="ECO:0007669"/>
    <property type="project" value="UniProtKB-SubCell"/>
</dbReference>
<evidence type="ECO:0000256" key="5">
    <source>
        <dbReference type="ARBA" id="ARBA00023239"/>
    </source>
</evidence>
<organism evidence="8 9">
    <name type="scientific">Fodinibius roseus</name>
    <dbReference type="NCBI Taxonomy" id="1194090"/>
    <lineage>
        <taxon>Bacteria</taxon>
        <taxon>Pseudomonadati</taxon>
        <taxon>Balneolota</taxon>
        <taxon>Balneolia</taxon>
        <taxon>Balneolales</taxon>
        <taxon>Balneolaceae</taxon>
        <taxon>Fodinibius</taxon>
    </lineage>
</organism>